<evidence type="ECO:0000256" key="8">
    <source>
        <dbReference type="RuleBase" id="RU365088"/>
    </source>
</evidence>
<feature type="transmembrane region" description="Helical" evidence="8">
    <location>
        <begin position="310"/>
        <end position="330"/>
    </location>
</feature>
<dbReference type="Gene3D" id="1.20.1720.10">
    <property type="entry name" value="Multidrug resistance protein D"/>
    <property type="match status" value="1"/>
</dbReference>
<evidence type="ECO:0000259" key="9">
    <source>
        <dbReference type="PROSITE" id="PS50850"/>
    </source>
</evidence>
<keyword evidence="11" id="KW-1185">Reference proteome</keyword>
<name>A0ABP9LZQ2_9BURK</name>
<dbReference type="SUPFAM" id="SSF103473">
    <property type="entry name" value="MFS general substrate transporter"/>
    <property type="match status" value="1"/>
</dbReference>
<feature type="transmembrane region" description="Helical" evidence="8">
    <location>
        <begin position="278"/>
        <end position="298"/>
    </location>
</feature>
<protein>
    <recommendedName>
        <fullName evidence="8">Bcr/CflA family efflux transporter</fullName>
    </recommendedName>
</protein>
<dbReference type="PANTHER" id="PTHR23502:SF132">
    <property type="entry name" value="POLYAMINE TRANSPORTER 2-RELATED"/>
    <property type="match status" value="1"/>
</dbReference>
<keyword evidence="3 8" id="KW-0813">Transport</keyword>
<feature type="transmembrane region" description="Helical" evidence="8">
    <location>
        <begin position="76"/>
        <end position="94"/>
    </location>
</feature>
<dbReference type="InterPro" id="IPR011701">
    <property type="entry name" value="MFS"/>
</dbReference>
<keyword evidence="4" id="KW-1003">Cell membrane</keyword>
<dbReference type="InterPro" id="IPR004812">
    <property type="entry name" value="Efflux_drug-R_Bcr/CmlA"/>
</dbReference>
<evidence type="ECO:0000256" key="7">
    <source>
        <dbReference type="ARBA" id="ARBA00023136"/>
    </source>
</evidence>
<dbReference type="Pfam" id="PF07690">
    <property type="entry name" value="MFS_1"/>
    <property type="match status" value="1"/>
</dbReference>
<dbReference type="EMBL" id="BAABKD010000002">
    <property type="protein sequence ID" value="GAA5086536.1"/>
    <property type="molecule type" value="Genomic_DNA"/>
</dbReference>
<comment type="subcellular location">
    <subcellularLocation>
        <location evidence="8">Cell inner membrane</location>
        <topology evidence="8">Multi-pass membrane protein</topology>
    </subcellularLocation>
    <subcellularLocation>
        <location evidence="1">Cell membrane</location>
        <topology evidence="1">Multi-pass membrane protein</topology>
    </subcellularLocation>
</comment>
<gene>
    <name evidence="10" type="ORF">GCM10023337_06260</name>
</gene>
<feature type="transmembrane region" description="Helical" evidence="8">
    <location>
        <begin position="190"/>
        <end position="210"/>
    </location>
</feature>
<comment type="similarity">
    <text evidence="2 8">Belongs to the major facilitator superfamily. Bcr/CmlA family.</text>
</comment>
<keyword evidence="6 8" id="KW-1133">Transmembrane helix</keyword>
<keyword evidence="7 8" id="KW-0472">Membrane</keyword>
<evidence type="ECO:0000256" key="2">
    <source>
        <dbReference type="ARBA" id="ARBA00006236"/>
    </source>
</evidence>
<feature type="transmembrane region" description="Helical" evidence="8">
    <location>
        <begin position="127"/>
        <end position="148"/>
    </location>
</feature>
<dbReference type="PROSITE" id="PS50850">
    <property type="entry name" value="MFS"/>
    <property type="match status" value="1"/>
</dbReference>
<feature type="domain" description="Major facilitator superfamily (MFS) profile" evidence="9">
    <location>
        <begin position="33"/>
        <end position="421"/>
    </location>
</feature>
<feature type="transmembrane region" description="Helical" evidence="8">
    <location>
        <begin position="240"/>
        <end position="258"/>
    </location>
</feature>
<dbReference type="NCBIfam" id="TIGR00710">
    <property type="entry name" value="efflux_Bcr_CflA"/>
    <property type="match status" value="1"/>
</dbReference>
<feature type="transmembrane region" description="Helical" evidence="8">
    <location>
        <begin position="160"/>
        <end position="184"/>
    </location>
</feature>
<evidence type="ECO:0000256" key="4">
    <source>
        <dbReference type="ARBA" id="ARBA00022475"/>
    </source>
</evidence>
<dbReference type="NCBIfam" id="NF008314">
    <property type="entry name" value="PRK11102.1"/>
    <property type="match status" value="1"/>
</dbReference>
<evidence type="ECO:0000256" key="3">
    <source>
        <dbReference type="ARBA" id="ARBA00022448"/>
    </source>
</evidence>
<feature type="transmembrane region" description="Helical" evidence="8">
    <location>
        <begin position="393"/>
        <end position="411"/>
    </location>
</feature>
<evidence type="ECO:0000313" key="11">
    <source>
        <dbReference type="Proteomes" id="UP001500227"/>
    </source>
</evidence>
<dbReference type="CDD" id="cd17320">
    <property type="entry name" value="MFS_MdfA_MDR_like"/>
    <property type="match status" value="1"/>
</dbReference>
<dbReference type="Proteomes" id="UP001500227">
    <property type="component" value="Unassembled WGS sequence"/>
</dbReference>
<comment type="caution">
    <text evidence="10">The sequence shown here is derived from an EMBL/GenBank/DDBJ whole genome shotgun (WGS) entry which is preliminary data.</text>
</comment>
<evidence type="ECO:0000256" key="6">
    <source>
        <dbReference type="ARBA" id="ARBA00022989"/>
    </source>
</evidence>
<keyword evidence="5 8" id="KW-0812">Transmembrane</keyword>
<evidence type="ECO:0000313" key="10">
    <source>
        <dbReference type="EMBL" id="GAA5086536.1"/>
    </source>
</evidence>
<proteinExistence type="inferred from homology"/>
<evidence type="ECO:0000256" key="5">
    <source>
        <dbReference type="ARBA" id="ARBA00022692"/>
    </source>
</evidence>
<sequence length="421" mass="45741">MIHTACYYVELLLVAYTVSIMPDTSSRHLTRQFPAWLVLMGLLTALAPLAIDMYLPAFPAIASDLHTTEGNVERTLASYLLGMALAQLFYGPIADRFGRKLPLIFGLTLFSIASFAVSFSHDIEHLMWWRIAQAFGGAAGAVIPRAVIRDQLDTRNAAKALSLIMLIMGATPILAPIIGGQILVVAHWRVIFYVITLCGVLLLLSTAFFMRETLAPENVNPLRVSTIAHNYKALFLHRGFFFYSLAAAFGSAGMFAYISGSPRTFISVFEVPTHWFGFLFGLNAFCLILSSQIGARLLNRFTPQQLLSVAQNLQLAIVLTGLMFTLFGIINVYGVMAMLMGFMACQGFINPNAAALALSEQGHRLGVASALMGTLQMLCGALAGLSVSLWQDLSAIPLVAVLAGCVSISWFSGRRALQQSS</sequence>
<organism evidence="10 11">
    <name type="scientific">Paenalcaligenes hermetiae</name>
    <dbReference type="NCBI Taxonomy" id="1157987"/>
    <lineage>
        <taxon>Bacteria</taxon>
        <taxon>Pseudomonadati</taxon>
        <taxon>Pseudomonadota</taxon>
        <taxon>Betaproteobacteria</taxon>
        <taxon>Burkholderiales</taxon>
        <taxon>Alcaligenaceae</taxon>
        <taxon>Paenalcaligenes</taxon>
    </lineage>
</organism>
<dbReference type="InterPro" id="IPR020846">
    <property type="entry name" value="MFS_dom"/>
</dbReference>
<feature type="transmembrane region" description="Helical" evidence="8">
    <location>
        <begin position="35"/>
        <end position="56"/>
    </location>
</feature>
<feature type="transmembrane region" description="Helical" evidence="8">
    <location>
        <begin position="101"/>
        <end position="121"/>
    </location>
</feature>
<comment type="caution">
    <text evidence="8">Lacks conserved residue(s) required for the propagation of feature annotation.</text>
</comment>
<dbReference type="InterPro" id="IPR036259">
    <property type="entry name" value="MFS_trans_sf"/>
</dbReference>
<dbReference type="PANTHER" id="PTHR23502">
    <property type="entry name" value="MAJOR FACILITATOR SUPERFAMILY"/>
    <property type="match status" value="1"/>
</dbReference>
<evidence type="ECO:0000256" key="1">
    <source>
        <dbReference type="ARBA" id="ARBA00004651"/>
    </source>
</evidence>
<accession>A0ABP9LZQ2</accession>
<reference evidence="11" key="1">
    <citation type="journal article" date="2019" name="Int. J. Syst. Evol. Microbiol.">
        <title>The Global Catalogue of Microorganisms (GCM) 10K type strain sequencing project: providing services to taxonomists for standard genome sequencing and annotation.</title>
        <authorList>
            <consortium name="The Broad Institute Genomics Platform"/>
            <consortium name="The Broad Institute Genome Sequencing Center for Infectious Disease"/>
            <person name="Wu L."/>
            <person name="Ma J."/>
        </authorList>
    </citation>
    <scope>NUCLEOTIDE SEQUENCE [LARGE SCALE GENOMIC DNA]</scope>
    <source>
        <strain evidence="11">JCM 18423</strain>
    </source>
</reference>
<keyword evidence="8" id="KW-0997">Cell inner membrane</keyword>